<evidence type="ECO:0000313" key="3">
    <source>
        <dbReference type="EMBL" id="KAF2306462.1"/>
    </source>
</evidence>
<comment type="caution">
    <text evidence="3">The sequence shown here is derived from an EMBL/GenBank/DDBJ whole genome shotgun (WGS) entry which is preliminary data.</text>
</comment>
<sequence>MRNFVPIELISIIGLISSVFIRAATPVFGLIGVWTELFLFMNLMVLAGIWSGGGAIEPSPDKQRPKSSLEAQLIGRKSPKTFSGKALDPSAQDHRRAPLANAKETPKAQAATMAL</sequence>
<reference evidence="3 4" key="1">
    <citation type="journal article" date="2020" name="Mol. Plant">
        <title>The Chromosome-Based Rubber Tree Genome Provides New Insights into Spurge Genome Evolution and Rubber Biosynthesis.</title>
        <authorList>
            <person name="Liu J."/>
            <person name="Shi C."/>
            <person name="Shi C.C."/>
            <person name="Li W."/>
            <person name="Zhang Q.J."/>
            <person name="Zhang Y."/>
            <person name="Li K."/>
            <person name="Lu H.F."/>
            <person name="Shi C."/>
            <person name="Zhu S.T."/>
            <person name="Xiao Z.Y."/>
            <person name="Nan H."/>
            <person name="Yue Y."/>
            <person name="Zhu X.G."/>
            <person name="Wu Y."/>
            <person name="Hong X.N."/>
            <person name="Fan G.Y."/>
            <person name="Tong Y."/>
            <person name="Zhang D."/>
            <person name="Mao C.L."/>
            <person name="Liu Y.L."/>
            <person name="Hao S.J."/>
            <person name="Liu W.Q."/>
            <person name="Lv M.Q."/>
            <person name="Zhang H.B."/>
            <person name="Liu Y."/>
            <person name="Hu-Tang G.R."/>
            <person name="Wang J.P."/>
            <person name="Wang J.H."/>
            <person name="Sun Y.H."/>
            <person name="Ni S.B."/>
            <person name="Chen W.B."/>
            <person name="Zhang X.C."/>
            <person name="Jiao Y.N."/>
            <person name="Eichler E.E."/>
            <person name="Li G.H."/>
            <person name="Liu X."/>
            <person name="Gao L.Z."/>
        </authorList>
    </citation>
    <scope>NUCLEOTIDE SEQUENCE [LARGE SCALE GENOMIC DNA]</scope>
    <source>
        <strain evidence="4">cv. GT1</strain>
        <tissue evidence="3">Leaf</tissue>
    </source>
</reference>
<evidence type="ECO:0000313" key="4">
    <source>
        <dbReference type="Proteomes" id="UP000467840"/>
    </source>
</evidence>
<dbReference type="EMBL" id="JAAGAX010000008">
    <property type="protein sequence ID" value="KAF2306462.1"/>
    <property type="molecule type" value="Genomic_DNA"/>
</dbReference>
<keyword evidence="2" id="KW-0472">Membrane</keyword>
<keyword evidence="4" id="KW-1185">Reference proteome</keyword>
<feature type="transmembrane region" description="Helical" evidence="2">
    <location>
        <begin position="37"/>
        <end position="56"/>
    </location>
</feature>
<dbReference type="AlphaFoldDB" id="A0A6A6LYD0"/>
<name>A0A6A6LYD0_HEVBR</name>
<keyword evidence="2" id="KW-1133">Transmembrane helix</keyword>
<dbReference type="Proteomes" id="UP000467840">
    <property type="component" value="Chromosome 9"/>
</dbReference>
<keyword evidence="2" id="KW-0812">Transmembrane</keyword>
<accession>A0A6A6LYD0</accession>
<protein>
    <submittedName>
        <fullName evidence="3">Uncharacterized protein</fullName>
    </submittedName>
</protein>
<gene>
    <name evidence="3" type="ORF">GH714_018305</name>
</gene>
<organism evidence="3 4">
    <name type="scientific">Hevea brasiliensis</name>
    <name type="common">Para rubber tree</name>
    <name type="synonym">Siphonia brasiliensis</name>
    <dbReference type="NCBI Taxonomy" id="3981"/>
    <lineage>
        <taxon>Eukaryota</taxon>
        <taxon>Viridiplantae</taxon>
        <taxon>Streptophyta</taxon>
        <taxon>Embryophyta</taxon>
        <taxon>Tracheophyta</taxon>
        <taxon>Spermatophyta</taxon>
        <taxon>Magnoliopsida</taxon>
        <taxon>eudicotyledons</taxon>
        <taxon>Gunneridae</taxon>
        <taxon>Pentapetalae</taxon>
        <taxon>rosids</taxon>
        <taxon>fabids</taxon>
        <taxon>Malpighiales</taxon>
        <taxon>Euphorbiaceae</taxon>
        <taxon>Crotonoideae</taxon>
        <taxon>Micrandreae</taxon>
        <taxon>Hevea</taxon>
    </lineage>
</organism>
<evidence type="ECO:0000256" key="1">
    <source>
        <dbReference type="SAM" id="MobiDB-lite"/>
    </source>
</evidence>
<feature type="region of interest" description="Disordered" evidence="1">
    <location>
        <begin position="57"/>
        <end position="115"/>
    </location>
</feature>
<evidence type="ECO:0000256" key="2">
    <source>
        <dbReference type="SAM" id="Phobius"/>
    </source>
</evidence>
<proteinExistence type="predicted"/>